<evidence type="ECO:0000256" key="1">
    <source>
        <dbReference type="SAM" id="MobiDB-lite"/>
    </source>
</evidence>
<dbReference type="Gene3D" id="3.90.176.10">
    <property type="entry name" value="Toxin ADP-ribosyltransferase, Chain A, domain 1"/>
    <property type="match status" value="1"/>
</dbReference>
<dbReference type="GO" id="GO:0005576">
    <property type="term" value="C:extracellular region"/>
    <property type="evidence" value="ECO:0007669"/>
    <property type="project" value="InterPro"/>
</dbReference>
<dbReference type="AlphaFoldDB" id="A0A7S4LGU3"/>
<feature type="region of interest" description="Disordered" evidence="1">
    <location>
        <begin position="1"/>
        <end position="192"/>
    </location>
</feature>
<dbReference type="SUPFAM" id="SSF56399">
    <property type="entry name" value="ADP-ribosylation"/>
    <property type="match status" value="1"/>
</dbReference>
<dbReference type="PROSITE" id="PS51996">
    <property type="entry name" value="TR_MART"/>
    <property type="match status" value="1"/>
</dbReference>
<reference evidence="3" key="1">
    <citation type="submission" date="2021-01" db="EMBL/GenBank/DDBJ databases">
        <authorList>
            <person name="Corre E."/>
            <person name="Pelletier E."/>
            <person name="Niang G."/>
            <person name="Scheremetjew M."/>
            <person name="Finn R."/>
            <person name="Kale V."/>
            <person name="Holt S."/>
            <person name="Cochrane G."/>
            <person name="Meng A."/>
            <person name="Brown T."/>
            <person name="Cohen L."/>
        </authorList>
    </citation>
    <scope>NUCLEOTIDE SEQUENCE</scope>
    <source>
        <strain evidence="3">CCMP1594</strain>
    </source>
</reference>
<feature type="compositionally biased region" description="Basic residues" evidence="1">
    <location>
        <begin position="16"/>
        <end position="26"/>
    </location>
</feature>
<dbReference type="EMBL" id="HBJA01115536">
    <property type="protein sequence ID" value="CAE0828458.1"/>
    <property type="molecule type" value="Transcribed_RNA"/>
</dbReference>
<sequence length="507" mass="55216">MGGGGSKAKEEANKRNQAKNRGVRRSRFVEPADTAPAVVNERPSISAHGRLDRFQGPEPSVPQSETISSTRGRSRERIRGSTAMQETSQSNEPFQSSLMDQSKTSTIGCGDSIGPGQANASLEGPKIEQPKQTNAFLDGPNLEDTSISDQATTEVPAEATDVEPFQSSSQDQSRLLAPRDNVGPSAKGGGSAENMEDLFVASLSDVEDVGPKIRNVTPNLVELHKLACADAVVTPDTSAWTLGWLSQLPANWLYEKMEKEWVGTSEEEHWGYVLGTCWHFPDDPARDDKHDGMTVQDFMQAPQATKAGLTMTDVVVLRLYTGPAYKMLNTYMRGITGGKALPDSSPHYPATAHNLDDALLKLIPHNDSTFTLYRGLSGTPSAELKAYYTAEELTSKARPTEMGFMSTTMDSTLATSEFSGEFLYVLHCKPGVVSDPIRGSCYANGANVEWVSQYPMERETLFPSALVLQKVVKVEEVDVKAKIVWHFEPRVPIERGTTVQALSAPAQ</sequence>
<dbReference type="Pfam" id="PF03496">
    <property type="entry name" value="ADPrib_exo_Tox"/>
    <property type="match status" value="1"/>
</dbReference>
<feature type="compositionally biased region" description="Polar residues" evidence="1">
    <location>
        <begin position="82"/>
        <end position="107"/>
    </location>
</feature>
<feature type="compositionally biased region" description="Polar residues" evidence="1">
    <location>
        <begin position="61"/>
        <end position="71"/>
    </location>
</feature>
<feature type="compositionally biased region" description="Polar residues" evidence="1">
    <location>
        <begin position="143"/>
        <end position="153"/>
    </location>
</feature>
<name>A0A7S4LGU3_9EUGL</name>
<feature type="domain" description="ADP ribosyltransferase" evidence="2">
    <location>
        <begin position="304"/>
        <end position="468"/>
    </location>
</feature>
<proteinExistence type="predicted"/>
<accession>A0A7S4LGU3</accession>
<evidence type="ECO:0000259" key="2">
    <source>
        <dbReference type="Pfam" id="PF03496"/>
    </source>
</evidence>
<protein>
    <recommendedName>
        <fullName evidence="2">ADP ribosyltransferase domain-containing protein</fullName>
    </recommendedName>
</protein>
<gene>
    <name evidence="3" type="ORF">EGYM00163_LOCUS39727</name>
</gene>
<dbReference type="InterPro" id="IPR003540">
    <property type="entry name" value="ADP-ribosyltransferase"/>
</dbReference>
<evidence type="ECO:0000313" key="3">
    <source>
        <dbReference type="EMBL" id="CAE0828458.1"/>
    </source>
</evidence>
<organism evidence="3">
    <name type="scientific">Eutreptiella gymnastica</name>
    <dbReference type="NCBI Taxonomy" id="73025"/>
    <lineage>
        <taxon>Eukaryota</taxon>
        <taxon>Discoba</taxon>
        <taxon>Euglenozoa</taxon>
        <taxon>Euglenida</taxon>
        <taxon>Spirocuta</taxon>
        <taxon>Euglenophyceae</taxon>
        <taxon>Eutreptiales</taxon>
        <taxon>Eutreptiaceae</taxon>
        <taxon>Eutreptiella</taxon>
    </lineage>
</organism>